<protein>
    <submittedName>
        <fullName evidence="6">Flagellar biosynthesis protein FlgL</fullName>
    </submittedName>
</protein>
<dbReference type="RefSeq" id="WP_185663885.1">
    <property type="nucleotide sequence ID" value="NZ_JACLAW010000006.1"/>
</dbReference>
<evidence type="ECO:0000313" key="6">
    <source>
        <dbReference type="EMBL" id="MBC2665613.1"/>
    </source>
</evidence>
<dbReference type="EMBL" id="JACLAW010000006">
    <property type="protein sequence ID" value="MBC2665613.1"/>
    <property type="molecule type" value="Genomic_DNA"/>
</dbReference>
<evidence type="ECO:0000259" key="5">
    <source>
        <dbReference type="Pfam" id="PF00669"/>
    </source>
</evidence>
<keyword evidence="6" id="KW-0966">Cell projection</keyword>
<keyword evidence="7" id="KW-1185">Reference proteome</keyword>
<dbReference type="Gene3D" id="1.20.1330.10">
    <property type="entry name" value="f41 fragment of flagellin, N-terminal domain"/>
    <property type="match status" value="1"/>
</dbReference>
<keyword evidence="6" id="KW-0969">Cilium</keyword>
<comment type="subcellular location">
    <subcellularLocation>
        <location evidence="1">Bacterial flagellum</location>
    </subcellularLocation>
    <subcellularLocation>
        <location evidence="2">Secreted</location>
    </subcellularLocation>
</comment>
<dbReference type="InterPro" id="IPR001492">
    <property type="entry name" value="Flagellin"/>
</dbReference>
<dbReference type="PANTHER" id="PTHR42792:SF1">
    <property type="entry name" value="FLAGELLAR HOOK-ASSOCIATED PROTEIN 3"/>
    <property type="match status" value="1"/>
</dbReference>
<evidence type="ECO:0000256" key="4">
    <source>
        <dbReference type="ARBA" id="ARBA00023143"/>
    </source>
</evidence>
<name>A0A7X1FRH0_9SPHN</name>
<reference evidence="6 7" key="1">
    <citation type="submission" date="2020-08" db="EMBL/GenBank/DDBJ databases">
        <title>The genome sequence of type strain Novosphingobium flavum NBRC 111647.</title>
        <authorList>
            <person name="Liu Y."/>
        </authorList>
    </citation>
    <scope>NUCLEOTIDE SEQUENCE [LARGE SCALE GENOMIC DNA]</scope>
    <source>
        <strain evidence="6 7">NBRC 111647</strain>
    </source>
</reference>
<dbReference type="InterPro" id="IPR001029">
    <property type="entry name" value="Flagellin_N"/>
</dbReference>
<dbReference type="AlphaFoldDB" id="A0A7X1FRH0"/>
<proteinExistence type="inferred from homology"/>
<comment type="similarity">
    <text evidence="3">Belongs to the bacterial flagellin family.</text>
</comment>
<gene>
    <name evidence="6" type="ORF">H7F51_08760</name>
</gene>
<dbReference type="Proteomes" id="UP000566813">
    <property type="component" value="Unassembled WGS sequence"/>
</dbReference>
<dbReference type="GO" id="GO:0005198">
    <property type="term" value="F:structural molecule activity"/>
    <property type="evidence" value="ECO:0007669"/>
    <property type="project" value="InterPro"/>
</dbReference>
<dbReference type="GO" id="GO:0005576">
    <property type="term" value="C:extracellular region"/>
    <property type="evidence" value="ECO:0007669"/>
    <property type="project" value="UniProtKB-SubCell"/>
</dbReference>
<evidence type="ECO:0000313" key="7">
    <source>
        <dbReference type="Proteomes" id="UP000566813"/>
    </source>
</evidence>
<evidence type="ECO:0000256" key="1">
    <source>
        <dbReference type="ARBA" id="ARBA00004365"/>
    </source>
</evidence>
<dbReference type="Pfam" id="PF00669">
    <property type="entry name" value="Flagellin_N"/>
    <property type="match status" value="1"/>
</dbReference>
<keyword evidence="4" id="KW-0975">Bacterial flagellum</keyword>
<evidence type="ECO:0000256" key="3">
    <source>
        <dbReference type="ARBA" id="ARBA00005709"/>
    </source>
</evidence>
<comment type="caution">
    <text evidence="6">The sequence shown here is derived from an EMBL/GenBank/DDBJ whole genome shotgun (WGS) entry which is preliminary data.</text>
</comment>
<dbReference type="SUPFAM" id="SSF64518">
    <property type="entry name" value="Phase 1 flagellin"/>
    <property type="match status" value="1"/>
</dbReference>
<sequence length="306" mass="31284">MTTISTSTSAFYERSVIDMSGLRAEAETLQASLSSGERLTRSSDDPVAASRLRQLQRADANSTIDTANADRATGDLQLTDGALSSLADYVARVKELATQAANGTLTDAQRAGIGQEVASIRENIIQLANGRNSAGGALFGGQSPGDAYAVDASGNASYIGTANAPSLPLGDGQSVTPVLTGPQLFGFAVGGSSTDLMAELKTLSDALQAGGTAAQTAAKDGIDAMNAATDSLTTAQTVVGSRLAWLDLTATRRADLGELRAGEENTVGGTDIASTVARLQQTMTVLEASQASFTKLASLSLFNLIN</sequence>
<feature type="domain" description="Flagellin N-terminal" evidence="5">
    <location>
        <begin position="23"/>
        <end position="141"/>
    </location>
</feature>
<dbReference type="PANTHER" id="PTHR42792">
    <property type="entry name" value="FLAGELLIN"/>
    <property type="match status" value="1"/>
</dbReference>
<dbReference type="GO" id="GO:0009288">
    <property type="term" value="C:bacterial-type flagellum"/>
    <property type="evidence" value="ECO:0007669"/>
    <property type="project" value="UniProtKB-SubCell"/>
</dbReference>
<keyword evidence="6" id="KW-0282">Flagellum</keyword>
<accession>A0A7X1FRH0</accession>
<evidence type="ECO:0000256" key="2">
    <source>
        <dbReference type="ARBA" id="ARBA00004613"/>
    </source>
</evidence>
<organism evidence="6 7">
    <name type="scientific">Novosphingobium flavum</name>
    <dbReference type="NCBI Taxonomy" id="1778672"/>
    <lineage>
        <taxon>Bacteria</taxon>
        <taxon>Pseudomonadati</taxon>
        <taxon>Pseudomonadota</taxon>
        <taxon>Alphaproteobacteria</taxon>
        <taxon>Sphingomonadales</taxon>
        <taxon>Sphingomonadaceae</taxon>
        <taxon>Novosphingobium</taxon>
    </lineage>
</organism>